<reference evidence="12 13" key="1">
    <citation type="journal article" date="2015" name="Genome Announc.">
        <title>Expanding the biotechnology potential of lactobacilli through comparative genomics of 213 strains and associated genera.</title>
        <authorList>
            <person name="Sun Z."/>
            <person name="Harris H.M."/>
            <person name="McCann A."/>
            <person name="Guo C."/>
            <person name="Argimon S."/>
            <person name="Zhang W."/>
            <person name="Yang X."/>
            <person name="Jeffery I.B."/>
            <person name="Cooney J.C."/>
            <person name="Kagawa T.F."/>
            <person name="Liu W."/>
            <person name="Song Y."/>
            <person name="Salvetti E."/>
            <person name="Wrobel A."/>
            <person name="Rasinkangas P."/>
            <person name="Parkhill J."/>
            <person name="Rea M.C."/>
            <person name="O'Sullivan O."/>
            <person name="Ritari J."/>
            <person name="Douillard F.P."/>
            <person name="Paul Ross R."/>
            <person name="Yang R."/>
            <person name="Briner A.E."/>
            <person name="Felis G.E."/>
            <person name="de Vos W.M."/>
            <person name="Barrangou R."/>
            <person name="Klaenhammer T.R."/>
            <person name="Caufield P.W."/>
            <person name="Cui Y."/>
            <person name="Zhang H."/>
            <person name="O'Toole P.W."/>
        </authorList>
    </citation>
    <scope>NUCLEOTIDE SEQUENCE [LARGE SCALE GENOMIC DNA]</scope>
    <source>
        <strain evidence="12 13">DSM 21051</strain>
    </source>
</reference>
<comment type="caution">
    <text evidence="12">The sequence shown here is derived from an EMBL/GenBank/DDBJ whole genome shotgun (WGS) entry which is preliminary data.</text>
</comment>
<feature type="binding site" evidence="9">
    <location>
        <position position="119"/>
    </location>
    <ligand>
        <name>5-phospho-alpha-D-ribose 1-diphosphate</name>
        <dbReference type="ChEBI" id="CHEBI:58017"/>
    </ligand>
</feature>
<evidence type="ECO:0000256" key="1">
    <source>
        <dbReference type="ARBA" id="ARBA00004907"/>
    </source>
</evidence>
<dbReference type="SUPFAM" id="SSF47648">
    <property type="entry name" value="Nucleoside phosphorylase/phosphoribosyltransferase N-terminal domain"/>
    <property type="match status" value="1"/>
</dbReference>
<dbReference type="EC" id="2.4.2.18" evidence="9"/>
<feature type="binding site" evidence="9">
    <location>
        <position position="165"/>
    </location>
    <ligand>
        <name>anthranilate</name>
        <dbReference type="ChEBI" id="CHEBI:16567"/>
        <label>2</label>
    </ligand>
</feature>
<feature type="binding site" evidence="9">
    <location>
        <position position="110"/>
    </location>
    <ligand>
        <name>anthranilate</name>
        <dbReference type="ChEBI" id="CHEBI:16567"/>
        <label>1</label>
    </ligand>
</feature>
<feature type="binding site" evidence="9">
    <location>
        <position position="91"/>
    </location>
    <ligand>
        <name>Mg(2+)</name>
        <dbReference type="ChEBI" id="CHEBI:18420"/>
        <label>1</label>
    </ligand>
</feature>
<dbReference type="SUPFAM" id="SSF52418">
    <property type="entry name" value="Nucleoside phosphorylase/phosphoribosyltransferase catalytic domain"/>
    <property type="match status" value="1"/>
</dbReference>
<dbReference type="STRING" id="1423725.FC19_GL001012"/>
<dbReference type="GO" id="GO:0005829">
    <property type="term" value="C:cytosol"/>
    <property type="evidence" value="ECO:0007669"/>
    <property type="project" value="TreeGrafter"/>
</dbReference>
<evidence type="ECO:0000313" key="13">
    <source>
        <dbReference type="Proteomes" id="UP000051015"/>
    </source>
</evidence>
<dbReference type="PATRIC" id="fig|1423725.3.peg.1043"/>
<dbReference type="OrthoDB" id="9806430at2"/>
<evidence type="ECO:0000256" key="9">
    <source>
        <dbReference type="HAMAP-Rule" id="MF_00211"/>
    </source>
</evidence>
<keyword evidence="9" id="KW-0460">Magnesium</keyword>
<dbReference type="Gene3D" id="1.20.970.10">
    <property type="entry name" value="Transferase, Pyrimidine Nucleoside Phosphorylase, Chain C"/>
    <property type="match status" value="1"/>
</dbReference>
<feature type="binding site" evidence="9">
    <location>
        <begin position="89"/>
        <end position="92"/>
    </location>
    <ligand>
        <name>5-phospho-alpha-D-ribose 1-diphosphate</name>
        <dbReference type="ChEBI" id="CHEBI:58017"/>
    </ligand>
</feature>
<organism evidence="12 13">
    <name type="scientific">Liquorilactobacillus aquaticus DSM 21051</name>
    <dbReference type="NCBI Taxonomy" id="1423725"/>
    <lineage>
        <taxon>Bacteria</taxon>
        <taxon>Bacillati</taxon>
        <taxon>Bacillota</taxon>
        <taxon>Bacilli</taxon>
        <taxon>Lactobacillales</taxon>
        <taxon>Lactobacillaceae</taxon>
        <taxon>Liquorilactobacillus</taxon>
    </lineage>
</organism>
<feature type="binding site" evidence="9">
    <location>
        <position position="87"/>
    </location>
    <ligand>
        <name>5-phospho-alpha-D-ribose 1-diphosphate</name>
        <dbReference type="ChEBI" id="CHEBI:58017"/>
    </ligand>
</feature>
<evidence type="ECO:0000259" key="10">
    <source>
        <dbReference type="Pfam" id="PF00591"/>
    </source>
</evidence>
<comment type="pathway">
    <text evidence="1 9">Amino-acid biosynthesis; L-tryptophan biosynthesis; L-tryptophan from chorismate: step 2/5.</text>
</comment>
<dbReference type="InterPro" id="IPR035902">
    <property type="entry name" value="Nuc_phospho_transferase"/>
</dbReference>
<keyword evidence="4 9" id="KW-0808">Transferase</keyword>
<keyword evidence="5 9" id="KW-0822">Tryptophan biosynthesis</keyword>
<evidence type="ECO:0000256" key="3">
    <source>
        <dbReference type="ARBA" id="ARBA00022676"/>
    </source>
</evidence>
<evidence type="ECO:0000256" key="8">
    <source>
        <dbReference type="ARBA" id="ARBA00061188"/>
    </source>
</evidence>
<evidence type="ECO:0000259" key="11">
    <source>
        <dbReference type="Pfam" id="PF02885"/>
    </source>
</evidence>
<dbReference type="AlphaFoldDB" id="A0A0R2CY89"/>
<dbReference type="InterPro" id="IPR000312">
    <property type="entry name" value="Glycosyl_Trfase_fam3"/>
</dbReference>
<dbReference type="RefSeq" id="WP_057876025.1">
    <property type="nucleotide sequence ID" value="NZ_AYZD01000016.1"/>
</dbReference>
<dbReference type="GO" id="GO:0000162">
    <property type="term" value="P:L-tryptophan biosynthetic process"/>
    <property type="evidence" value="ECO:0007669"/>
    <property type="project" value="UniProtKB-UniRule"/>
</dbReference>
<dbReference type="UniPathway" id="UPA00035">
    <property type="reaction ID" value="UER00041"/>
</dbReference>
<dbReference type="Gene3D" id="3.40.1030.10">
    <property type="entry name" value="Nucleoside phosphorylase/phosphoribosyltransferase catalytic domain"/>
    <property type="match status" value="1"/>
</dbReference>
<evidence type="ECO:0000256" key="4">
    <source>
        <dbReference type="ARBA" id="ARBA00022679"/>
    </source>
</evidence>
<evidence type="ECO:0000313" key="12">
    <source>
        <dbReference type="EMBL" id="KRM96202.1"/>
    </source>
</evidence>
<dbReference type="NCBIfam" id="TIGR01245">
    <property type="entry name" value="trpD"/>
    <property type="match status" value="1"/>
</dbReference>
<comment type="similarity">
    <text evidence="8">In the C-terminal section; belongs to the anthranilate phosphoribosyltransferase family.</text>
</comment>
<comment type="subunit">
    <text evidence="9">Homodimer.</text>
</comment>
<keyword evidence="9" id="KW-0479">Metal-binding</keyword>
<feature type="binding site" evidence="9">
    <location>
        <position position="225"/>
    </location>
    <ligand>
        <name>Mg(2+)</name>
        <dbReference type="ChEBI" id="CHEBI:18420"/>
        <label>1</label>
    </ligand>
</feature>
<evidence type="ECO:0000256" key="2">
    <source>
        <dbReference type="ARBA" id="ARBA00022605"/>
    </source>
</evidence>
<comment type="catalytic activity">
    <reaction evidence="7 9">
        <text>N-(5-phospho-beta-D-ribosyl)anthranilate + diphosphate = 5-phospho-alpha-D-ribose 1-diphosphate + anthranilate</text>
        <dbReference type="Rhea" id="RHEA:11768"/>
        <dbReference type="ChEBI" id="CHEBI:16567"/>
        <dbReference type="ChEBI" id="CHEBI:18277"/>
        <dbReference type="ChEBI" id="CHEBI:33019"/>
        <dbReference type="ChEBI" id="CHEBI:58017"/>
        <dbReference type="EC" id="2.4.2.18"/>
    </reaction>
</comment>
<feature type="binding site" evidence="9">
    <location>
        <position position="79"/>
    </location>
    <ligand>
        <name>anthranilate</name>
        <dbReference type="ChEBI" id="CHEBI:16567"/>
        <label>1</label>
    </ligand>
</feature>
<dbReference type="Proteomes" id="UP000051015">
    <property type="component" value="Unassembled WGS sequence"/>
</dbReference>
<dbReference type="GO" id="GO:0004048">
    <property type="term" value="F:anthranilate phosphoribosyltransferase activity"/>
    <property type="evidence" value="ECO:0007669"/>
    <property type="project" value="UniProtKB-UniRule"/>
</dbReference>
<dbReference type="InterPro" id="IPR005940">
    <property type="entry name" value="Anthranilate_Pribosyl_Tfrase"/>
</dbReference>
<gene>
    <name evidence="9" type="primary">trpD</name>
    <name evidence="12" type="ORF">FC19_GL001012</name>
</gene>
<evidence type="ECO:0000256" key="6">
    <source>
        <dbReference type="ARBA" id="ARBA00023141"/>
    </source>
</evidence>
<feature type="binding site" evidence="9">
    <location>
        <position position="224"/>
    </location>
    <ligand>
        <name>Mg(2+)</name>
        <dbReference type="ChEBI" id="CHEBI:18420"/>
        <label>2</label>
    </ligand>
</feature>
<comment type="function">
    <text evidence="9">Catalyzes the transfer of the phosphoribosyl group of 5-phosphorylribose-1-pyrophosphate (PRPP) to anthranilate to yield N-(5'-phosphoribosyl)-anthranilate (PRA).</text>
</comment>
<keyword evidence="3 9" id="KW-0328">Glycosyltransferase</keyword>
<keyword evidence="2 9" id="KW-0028">Amino-acid biosynthesis</keyword>
<dbReference type="Pfam" id="PF00591">
    <property type="entry name" value="Glycos_transf_3"/>
    <property type="match status" value="1"/>
</dbReference>
<dbReference type="InterPro" id="IPR017459">
    <property type="entry name" value="Glycosyl_Trfase_fam3_N_dom"/>
</dbReference>
<name>A0A0R2CY89_9LACO</name>
<dbReference type="EMBL" id="AYZD01000016">
    <property type="protein sequence ID" value="KRM96202.1"/>
    <property type="molecule type" value="Genomic_DNA"/>
</dbReference>
<dbReference type="PANTHER" id="PTHR43285:SF2">
    <property type="entry name" value="ANTHRANILATE PHOSPHORIBOSYLTRANSFERASE"/>
    <property type="match status" value="1"/>
</dbReference>
<keyword evidence="6 9" id="KW-0057">Aromatic amino acid biosynthesis</keyword>
<feature type="binding site" evidence="9">
    <location>
        <position position="225"/>
    </location>
    <ligand>
        <name>Mg(2+)</name>
        <dbReference type="ChEBI" id="CHEBI:18420"/>
        <label>2</label>
    </ligand>
</feature>
<dbReference type="HAMAP" id="MF_00211">
    <property type="entry name" value="TrpD"/>
    <property type="match status" value="1"/>
</dbReference>
<comment type="cofactor">
    <cofactor evidence="9">
        <name>Mg(2+)</name>
        <dbReference type="ChEBI" id="CHEBI:18420"/>
    </cofactor>
    <text evidence="9">Binds 2 magnesium ions per monomer.</text>
</comment>
<evidence type="ECO:0000256" key="5">
    <source>
        <dbReference type="ARBA" id="ARBA00022822"/>
    </source>
</evidence>
<feature type="binding site" evidence="9">
    <location>
        <begin position="82"/>
        <end position="83"/>
    </location>
    <ligand>
        <name>5-phospho-alpha-D-ribose 1-diphosphate</name>
        <dbReference type="ChEBI" id="CHEBI:58017"/>
    </ligand>
</feature>
<comment type="similarity">
    <text evidence="9">Belongs to the anthranilate phosphoribosyltransferase family.</text>
</comment>
<dbReference type="FunFam" id="3.40.1030.10:FF:000002">
    <property type="entry name" value="Anthranilate phosphoribosyltransferase"/>
    <property type="match status" value="1"/>
</dbReference>
<accession>A0A0R2CY89</accession>
<comment type="caution">
    <text evidence="9">Lacks conserved residue(s) required for the propagation of feature annotation.</text>
</comment>
<feature type="domain" description="Glycosyl transferase family 3 N-terminal" evidence="11">
    <location>
        <begin position="4"/>
        <end position="65"/>
    </location>
</feature>
<feature type="domain" description="Glycosyl transferase family 3" evidence="10">
    <location>
        <begin position="72"/>
        <end position="322"/>
    </location>
</feature>
<proteinExistence type="inferred from homology"/>
<dbReference type="PANTHER" id="PTHR43285">
    <property type="entry name" value="ANTHRANILATE PHOSPHORIBOSYLTRANSFERASE"/>
    <property type="match status" value="1"/>
</dbReference>
<protein>
    <recommendedName>
        <fullName evidence="9">Anthranilate phosphoribosyltransferase</fullName>
        <ecNumber evidence="9">2.4.2.18</ecNumber>
    </recommendedName>
</protein>
<evidence type="ECO:0000256" key="7">
    <source>
        <dbReference type="ARBA" id="ARBA00052328"/>
    </source>
</evidence>
<dbReference type="Pfam" id="PF02885">
    <property type="entry name" value="Glycos_trans_3N"/>
    <property type="match status" value="1"/>
</dbReference>
<feature type="binding site" evidence="9">
    <location>
        <begin position="107"/>
        <end position="115"/>
    </location>
    <ligand>
        <name>5-phospho-alpha-D-ribose 1-diphosphate</name>
        <dbReference type="ChEBI" id="CHEBI:58017"/>
    </ligand>
</feature>
<dbReference type="GO" id="GO:0000287">
    <property type="term" value="F:magnesium ion binding"/>
    <property type="evidence" value="ECO:0007669"/>
    <property type="project" value="UniProtKB-UniRule"/>
</dbReference>
<sequence>MINEIIKKVVNNENLTFEQAQTATNEIMNGEASNIQIASFLTALTMKKETIDEIAGAAAVMRKHAHTFNALQPVLEIVGTGGDHSNSFNISTTSAFVVSAAGIPVAKHGNRAASSLSGAADVLESLGINITISPARSQQILQQENICFLFAQKYHEAMRFVAPVRKELGIRTIFNVLGPLANPAHASMQLLGVYDEKLLDIMPSVLQKLNVTSAMIVHGQDGLDEISLTAPTHVIELQNGNLQKYEVTPEQFGLTRCTPEDLIGGSAQKNAEITRNILAGSKGPKRDVVLLNAAAAIHIAKPQVRLKDALKLAEKAIDSGLAKQKLENFVKLSNSDVIAS</sequence>
<feature type="binding site" evidence="9">
    <location>
        <position position="79"/>
    </location>
    <ligand>
        <name>5-phospho-alpha-D-ribose 1-diphosphate</name>
        <dbReference type="ChEBI" id="CHEBI:58017"/>
    </ligand>
</feature>
<keyword evidence="13" id="KW-1185">Reference proteome</keyword>
<dbReference type="InterPro" id="IPR036320">
    <property type="entry name" value="Glycosyl_Trfase_fam3_N_dom_sf"/>
</dbReference>